<evidence type="ECO:0000313" key="7">
    <source>
        <dbReference type="Proteomes" id="UP001642360"/>
    </source>
</evidence>
<dbReference type="FunFam" id="3.40.50.300:FF:000692">
    <property type="entry name" value="Guanine nucleotide-binding protein subunit alpha"/>
    <property type="match status" value="1"/>
</dbReference>
<evidence type="ECO:0000256" key="2">
    <source>
        <dbReference type="ARBA" id="ARBA00022741"/>
    </source>
</evidence>
<dbReference type="AlphaFoldDB" id="A0ABC8V4E1"/>
<keyword evidence="3 5" id="KW-0342">GTP-binding</keyword>
<accession>A0ABC8V4E1</accession>
<proteinExistence type="predicted"/>
<dbReference type="GO" id="GO:0005525">
    <property type="term" value="F:GTP binding"/>
    <property type="evidence" value="ECO:0007669"/>
    <property type="project" value="UniProtKB-KW"/>
</dbReference>
<sequence length="210" mass="24629">MSDMYSESSECQTPLTKYQLISINSKGLPDGFKWLEMFEDVRVVVFCIALSDYDQEWVPCIGPLQNKMLASRDLFEKVVRHPCFVDTPFVLLLNKFDAFEDKINQVPITVCDWFCDFSPLKPHHNSQSLAHQAYYYVAVKFKELFSSITGRKLYVWQARARERTSVDEAFKYIREVLKWDEENIENLYGITADDSFYSTEMSSSPYIRQE</sequence>
<evidence type="ECO:0008006" key="8">
    <source>
        <dbReference type="Google" id="ProtNLM"/>
    </source>
</evidence>
<dbReference type="PANTHER" id="PTHR10218">
    <property type="entry name" value="GTP-BINDING PROTEIN ALPHA SUBUNIT"/>
    <property type="match status" value="1"/>
</dbReference>
<evidence type="ECO:0000256" key="4">
    <source>
        <dbReference type="ARBA" id="ARBA00023224"/>
    </source>
</evidence>
<dbReference type="EMBL" id="CAUOFW020010302">
    <property type="protein sequence ID" value="CAK9188124.1"/>
    <property type="molecule type" value="Genomic_DNA"/>
</dbReference>
<evidence type="ECO:0000256" key="3">
    <source>
        <dbReference type="ARBA" id="ARBA00023134"/>
    </source>
</evidence>
<dbReference type="GO" id="GO:0046872">
    <property type="term" value="F:metal ion binding"/>
    <property type="evidence" value="ECO:0007669"/>
    <property type="project" value="UniProtKB-KW"/>
</dbReference>
<reference evidence="6 7" key="1">
    <citation type="submission" date="2024-02" db="EMBL/GenBank/DDBJ databases">
        <authorList>
            <person name="Vignale AGUSTIN F."/>
            <person name="Sosa J E."/>
            <person name="Modenutti C."/>
        </authorList>
    </citation>
    <scope>NUCLEOTIDE SEQUENCE [LARGE SCALE GENOMIC DNA]</scope>
</reference>
<evidence type="ECO:0000313" key="6">
    <source>
        <dbReference type="EMBL" id="CAK9188124.1"/>
    </source>
</evidence>
<gene>
    <name evidence="6" type="ORF">ILEXP_LOCUS58760</name>
</gene>
<evidence type="ECO:0000256" key="1">
    <source>
        <dbReference type="ARBA" id="ARBA00022723"/>
    </source>
</evidence>
<dbReference type="InterPro" id="IPR001019">
    <property type="entry name" value="Gprotein_alpha_su"/>
</dbReference>
<keyword evidence="4" id="KW-0807">Transducer</keyword>
<dbReference type="Gene3D" id="3.40.50.300">
    <property type="entry name" value="P-loop containing nucleotide triphosphate hydrolases"/>
    <property type="match status" value="1"/>
</dbReference>
<feature type="binding site" evidence="5">
    <location>
        <begin position="94"/>
        <end position="97"/>
    </location>
    <ligand>
        <name>GTP</name>
        <dbReference type="ChEBI" id="CHEBI:37565"/>
    </ligand>
</feature>
<dbReference type="SUPFAM" id="SSF52540">
    <property type="entry name" value="P-loop containing nucleoside triphosphate hydrolases"/>
    <property type="match status" value="1"/>
</dbReference>
<dbReference type="GO" id="GO:0007165">
    <property type="term" value="P:signal transduction"/>
    <property type="evidence" value="ECO:0007669"/>
    <property type="project" value="UniProtKB-KW"/>
</dbReference>
<dbReference type="Pfam" id="PF00503">
    <property type="entry name" value="G-alpha"/>
    <property type="match status" value="1"/>
</dbReference>
<keyword evidence="7" id="KW-1185">Reference proteome</keyword>
<dbReference type="Proteomes" id="UP001642360">
    <property type="component" value="Unassembled WGS sequence"/>
</dbReference>
<evidence type="ECO:0000256" key="5">
    <source>
        <dbReference type="PIRSR" id="PIRSR601019-1"/>
    </source>
</evidence>
<comment type="caution">
    <text evidence="6">The sequence shown here is derived from an EMBL/GenBank/DDBJ whole genome shotgun (WGS) entry which is preliminary data.</text>
</comment>
<protein>
    <recommendedName>
        <fullName evidence="8">Extra-large guanine nucleotide-binding protein 3</fullName>
    </recommendedName>
</protein>
<feature type="binding site" evidence="5">
    <location>
        <position position="160"/>
    </location>
    <ligand>
        <name>GTP</name>
        <dbReference type="ChEBI" id="CHEBI:37565"/>
    </ligand>
</feature>
<dbReference type="PANTHER" id="PTHR10218:SF317">
    <property type="entry name" value="EXTRA-LARGE GUANINE NUCLEOTIDE-BINDING PROTEIN 3-LIKE"/>
    <property type="match status" value="1"/>
</dbReference>
<organism evidence="6 7">
    <name type="scientific">Ilex paraguariensis</name>
    <name type="common">yerba mate</name>
    <dbReference type="NCBI Taxonomy" id="185542"/>
    <lineage>
        <taxon>Eukaryota</taxon>
        <taxon>Viridiplantae</taxon>
        <taxon>Streptophyta</taxon>
        <taxon>Embryophyta</taxon>
        <taxon>Tracheophyta</taxon>
        <taxon>Spermatophyta</taxon>
        <taxon>Magnoliopsida</taxon>
        <taxon>eudicotyledons</taxon>
        <taxon>Gunneridae</taxon>
        <taxon>Pentapetalae</taxon>
        <taxon>asterids</taxon>
        <taxon>campanulids</taxon>
        <taxon>Aquifoliales</taxon>
        <taxon>Aquifoliaceae</taxon>
        <taxon>Ilex</taxon>
    </lineage>
</organism>
<keyword evidence="2 5" id="KW-0547">Nucleotide-binding</keyword>
<name>A0ABC8V4E1_9AQUA</name>
<dbReference type="PROSITE" id="PS51882">
    <property type="entry name" value="G_ALPHA"/>
    <property type="match status" value="1"/>
</dbReference>
<dbReference type="InterPro" id="IPR027417">
    <property type="entry name" value="P-loop_NTPase"/>
</dbReference>
<keyword evidence="1" id="KW-0479">Metal-binding</keyword>